<feature type="transmembrane region" description="Helical" evidence="1">
    <location>
        <begin position="43"/>
        <end position="65"/>
    </location>
</feature>
<dbReference type="Proteomes" id="UP001357223">
    <property type="component" value="Chromosome"/>
</dbReference>
<protein>
    <submittedName>
        <fullName evidence="2">YitT family protein</fullName>
    </submittedName>
</protein>
<dbReference type="PANTHER" id="PTHR40078:SF1">
    <property type="entry name" value="INTEGRAL MEMBRANE PROTEIN"/>
    <property type="match status" value="1"/>
</dbReference>
<feature type="transmembrane region" description="Helical" evidence="1">
    <location>
        <begin position="158"/>
        <end position="184"/>
    </location>
</feature>
<dbReference type="RefSeq" id="WP_338448849.1">
    <property type="nucleotide sequence ID" value="NZ_CP137640.1"/>
</dbReference>
<keyword evidence="1" id="KW-1133">Transmembrane helix</keyword>
<proteinExistence type="predicted"/>
<dbReference type="PANTHER" id="PTHR40078">
    <property type="entry name" value="INTEGRAL MEMBRANE PROTEIN-RELATED"/>
    <property type="match status" value="1"/>
</dbReference>
<feature type="transmembrane region" description="Helical" evidence="1">
    <location>
        <begin position="5"/>
        <end position="23"/>
    </location>
</feature>
<dbReference type="InterPro" id="IPR038750">
    <property type="entry name" value="YczE/YyaS-like"/>
</dbReference>
<gene>
    <name evidence="2" type="ORF">R4Z09_21900</name>
</gene>
<evidence type="ECO:0000313" key="2">
    <source>
        <dbReference type="EMBL" id="WVX79918.1"/>
    </source>
</evidence>
<keyword evidence="3" id="KW-1185">Reference proteome</keyword>
<dbReference type="EMBL" id="CP137640">
    <property type="protein sequence ID" value="WVX79918.1"/>
    <property type="molecule type" value="Genomic_DNA"/>
</dbReference>
<dbReference type="Pfam" id="PF19700">
    <property type="entry name" value="DUF6198"/>
    <property type="match status" value="1"/>
</dbReference>
<sequence length="216" mass="23456">MKSRILYFVIGQIILTLGSSLIIKANLGAAPWEALAVGESQILHLSVGTCAILNGIVLIFINSFIQKRKPEILSVLTIFLTGTLIDFWLLTILESISFNQLVVQVLVLLVGIFILGFGVALYLQAKFPASPMDTIMIAIHEKFGLSLRNSKLIAESTALILAFLINGAVGIASIVIALTIGGFVQFFHQKIIAWREAGTIKSANFIRGILVKGKSY</sequence>
<accession>A0ABZ2C924</accession>
<evidence type="ECO:0000313" key="3">
    <source>
        <dbReference type="Proteomes" id="UP001357223"/>
    </source>
</evidence>
<keyword evidence="1" id="KW-0472">Membrane</keyword>
<name>A0ABZ2C924_9BACI</name>
<feature type="transmembrane region" description="Helical" evidence="1">
    <location>
        <begin position="72"/>
        <end position="90"/>
    </location>
</feature>
<evidence type="ECO:0000256" key="1">
    <source>
        <dbReference type="SAM" id="Phobius"/>
    </source>
</evidence>
<organism evidence="2 3">
    <name type="scientific">Niallia oryzisoli</name>
    <dbReference type="NCBI Taxonomy" id="1737571"/>
    <lineage>
        <taxon>Bacteria</taxon>
        <taxon>Bacillati</taxon>
        <taxon>Bacillota</taxon>
        <taxon>Bacilli</taxon>
        <taxon>Bacillales</taxon>
        <taxon>Bacillaceae</taxon>
        <taxon>Niallia</taxon>
    </lineage>
</organism>
<feature type="transmembrane region" description="Helical" evidence="1">
    <location>
        <begin position="102"/>
        <end position="123"/>
    </location>
</feature>
<reference evidence="2 3" key="1">
    <citation type="submission" date="2023-10" db="EMBL/GenBank/DDBJ databases">
        <title>Niallia locisalis sp.nov. isolated from a salt pond sample.</title>
        <authorList>
            <person name="Li X.-J."/>
            <person name="Dong L."/>
        </authorList>
    </citation>
    <scope>NUCLEOTIDE SEQUENCE [LARGE SCALE GENOMIC DNA]</scope>
    <source>
        <strain evidence="2 3">DSM 29761</strain>
    </source>
</reference>
<keyword evidence="1" id="KW-0812">Transmembrane</keyword>